<organism evidence="1 2">
    <name type="scientific">Artomyces pyxidatus</name>
    <dbReference type="NCBI Taxonomy" id="48021"/>
    <lineage>
        <taxon>Eukaryota</taxon>
        <taxon>Fungi</taxon>
        <taxon>Dikarya</taxon>
        <taxon>Basidiomycota</taxon>
        <taxon>Agaricomycotina</taxon>
        <taxon>Agaricomycetes</taxon>
        <taxon>Russulales</taxon>
        <taxon>Auriscalpiaceae</taxon>
        <taxon>Artomyces</taxon>
    </lineage>
</organism>
<evidence type="ECO:0000313" key="2">
    <source>
        <dbReference type="Proteomes" id="UP000814140"/>
    </source>
</evidence>
<reference evidence="1" key="2">
    <citation type="journal article" date="2022" name="New Phytol.">
        <title>Evolutionary transition to the ectomycorrhizal habit in the genomes of a hyperdiverse lineage of mushroom-forming fungi.</title>
        <authorList>
            <person name="Looney B."/>
            <person name="Miyauchi S."/>
            <person name="Morin E."/>
            <person name="Drula E."/>
            <person name="Courty P.E."/>
            <person name="Kohler A."/>
            <person name="Kuo A."/>
            <person name="LaButti K."/>
            <person name="Pangilinan J."/>
            <person name="Lipzen A."/>
            <person name="Riley R."/>
            <person name="Andreopoulos W."/>
            <person name="He G."/>
            <person name="Johnson J."/>
            <person name="Nolan M."/>
            <person name="Tritt A."/>
            <person name="Barry K.W."/>
            <person name="Grigoriev I.V."/>
            <person name="Nagy L.G."/>
            <person name="Hibbett D."/>
            <person name="Henrissat B."/>
            <person name="Matheny P.B."/>
            <person name="Labbe J."/>
            <person name="Martin F.M."/>
        </authorList>
    </citation>
    <scope>NUCLEOTIDE SEQUENCE</scope>
    <source>
        <strain evidence="1">HHB10654</strain>
    </source>
</reference>
<sequence length="130" mass="13977">MPFLCRAVHWALLNTVRVPFQVAEPTGRLPWYAACSPLGLFLQGAYAAQFCAAHWALSDTVRVSFQTGSPLGASPLIPALQAAHWATSSLSTCVCYCVSYGAQAQWALLSCPISSSCIIETKVLSDNIQQ</sequence>
<gene>
    <name evidence="1" type="ORF">BV25DRAFT_1828379</name>
</gene>
<proteinExistence type="predicted"/>
<keyword evidence="2" id="KW-1185">Reference proteome</keyword>
<comment type="caution">
    <text evidence="1">The sequence shown here is derived from an EMBL/GenBank/DDBJ whole genome shotgun (WGS) entry which is preliminary data.</text>
</comment>
<dbReference type="EMBL" id="MU277222">
    <property type="protein sequence ID" value="KAI0059959.1"/>
    <property type="molecule type" value="Genomic_DNA"/>
</dbReference>
<reference evidence="1" key="1">
    <citation type="submission" date="2021-03" db="EMBL/GenBank/DDBJ databases">
        <authorList>
            <consortium name="DOE Joint Genome Institute"/>
            <person name="Ahrendt S."/>
            <person name="Looney B.P."/>
            <person name="Miyauchi S."/>
            <person name="Morin E."/>
            <person name="Drula E."/>
            <person name="Courty P.E."/>
            <person name="Chicoki N."/>
            <person name="Fauchery L."/>
            <person name="Kohler A."/>
            <person name="Kuo A."/>
            <person name="Labutti K."/>
            <person name="Pangilinan J."/>
            <person name="Lipzen A."/>
            <person name="Riley R."/>
            <person name="Andreopoulos W."/>
            <person name="He G."/>
            <person name="Johnson J."/>
            <person name="Barry K.W."/>
            <person name="Grigoriev I.V."/>
            <person name="Nagy L."/>
            <person name="Hibbett D."/>
            <person name="Henrissat B."/>
            <person name="Matheny P.B."/>
            <person name="Labbe J."/>
            <person name="Martin F."/>
        </authorList>
    </citation>
    <scope>NUCLEOTIDE SEQUENCE</scope>
    <source>
        <strain evidence="1">HHB10654</strain>
    </source>
</reference>
<dbReference type="Proteomes" id="UP000814140">
    <property type="component" value="Unassembled WGS sequence"/>
</dbReference>
<evidence type="ECO:0000313" key="1">
    <source>
        <dbReference type="EMBL" id="KAI0059959.1"/>
    </source>
</evidence>
<protein>
    <submittedName>
        <fullName evidence="1">Uncharacterized protein</fullName>
    </submittedName>
</protein>
<accession>A0ACB8STY0</accession>
<name>A0ACB8STY0_9AGAM</name>